<evidence type="ECO:0008006" key="3">
    <source>
        <dbReference type="Google" id="ProtNLM"/>
    </source>
</evidence>
<evidence type="ECO:0000313" key="2">
    <source>
        <dbReference type="Proteomes" id="UP000184255"/>
    </source>
</evidence>
<comment type="caution">
    <text evidence="1">The sequence shown here is derived from an EMBL/GenBank/DDBJ whole genome shotgun (WGS) entry which is preliminary data.</text>
</comment>
<name>A0A1L7UHW3_FUSMA</name>
<dbReference type="AlphaFoldDB" id="A0A1L7UHW3"/>
<dbReference type="EMBL" id="FCQH01000019">
    <property type="protein sequence ID" value="CVL07101.1"/>
    <property type="molecule type" value="Genomic_DNA"/>
</dbReference>
<dbReference type="GeneID" id="65094506"/>
<dbReference type="Proteomes" id="UP000184255">
    <property type="component" value="Unassembled WGS sequence"/>
</dbReference>
<dbReference type="VEuPathDB" id="FungiDB:FMAN_15264"/>
<dbReference type="RefSeq" id="XP_041690287.1">
    <property type="nucleotide sequence ID" value="XM_041824848.1"/>
</dbReference>
<reference evidence="2" key="1">
    <citation type="journal article" date="2016" name="Genome Biol. Evol.">
        <title>Comparative 'omics' of the Fusarium fujikuroi species complex highlights differences in genetic potential and metabolite synthesis.</title>
        <authorList>
            <person name="Niehaus E.-M."/>
            <person name="Muensterkoetter M."/>
            <person name="Proctor R.H."/>
            <person name="Brown D.W."/>
            <person name="Sharon A."/>
            <person name="Idan Y."/>
            <person name="Oren-Young L."/>
            <person name="Sieber C.M."/>
            <person name="Novak O."/>
            <person name="Pencik A."/>
            <person name="Tarkowska D."/>
            <person name="Hromadova K."/>
            <person name="Freeman S."/>
            <person name="Maymon M."/>
            <person name="Elazar M."/>
            <person name="Youssef S.A."/>
            <person name="El-Shabrawy E.S.M."/>
            <person name="Shalaby A.B.A."/>
            <person name="Houterman P."/>
            <person name="Brock N.L."/>
            <person name="Burkhardt I."/>
            <person name="Tsavkelova E.A."/>
            <person name="Dickschat J.S."/>
            <person name="Galuszka P."/>
            <person name="Gueldener U."/>
            <person name="Tudzynski B."/>
        </authorList>
    </citation>
    <scope>NUCLEOTIDE SEQUENCE [LARGE SCALE GENOMIC DNA]</scope>
    <source>
        <strain evidence="2">MRC7560</strain>
    </source>
</reference>
<accession>A0A1L7UHW3</accession>
<keyword evidence="2" id="KW-1185">Reference proteome</keyword>
<protein>
    <recommendedName>
        <fullName evidence="3">Fungal N-terminal domain-containing protein</fullName>
    </recommendedName>
</protein>
<organism evidence="1 2">
    <name type="scientific">Fusarium mangiferae</name>
    <name type="common">Mango malformation disease fungus</name>
    <dbReference type="NCBI Taxonomy" id="192010"/>
    <lineage>
        <taxon>Eukaryota</taxon>
        <taxon>Fungi</taxon>
        <taxon>Dikarya</taxon>
        <taxon>Ascomycota</taxon>
        <taxon>Pezizomycotina</taxon>
        <taxon>Sordariomycetes</taxon>
        <taxon>Hypocreomycetidae</taxon>
        <taxon>Hypocreales</taxon>
        <taxon>Nectriaceae</taxon>
        <taxon>Fusarium</taxon>
        <taxon>Fusarium fujikuroi species complex</taxon>
    </lineage>
</organism>
<proteinExistence type="predicted"/>
<sequence length="687" mass="78913">MDPASLAIGVIPLVIQLVQTAKSIRDLATVYKSAETQLKSLLNKLDYIETICTCLNELLPGLEDDCQSGEPSAKTLFSSLYRIISACYEKASCIHRILVVIYAKQKPSRNPLKTIGSRLLRYRDQVQDCTDELDGLLSLLQLQITSVTLATRIRTPRKIVGPSFATTGLAKTSARTSSEAALESSRLLCSRRHRSQVTTETWRQCWEGVAFVQRTKEQTKSTILTSPEFSIIQNDSTVTLGISLLDWHVKFSMRQGALSPSAFSFQLPRVISVCNKGSLFERGIEQAFLKDNLEKVQELFREGILTPATILSTFDYNPDKETSLLGVRSPFSCQTIGLLIRKQLAVLTRASRLLEFLTNQTSDIFTRSHLCSPSFSYLLNRAEDATQVIEYINLRKDFITPGEFGQILTAFRIPSNTRLCIEACRQYFVNDWEPFNDAVWEYIKDHFKRLKIGHVKGWAALVADAISRGLNVHQRPSLPRLDGVFVGILHYHNDSSSILTQMHYWIDMLELAGVNTDDHVRFETEFCFATWEEDPPWIKMDSSTSNYRRVLTMVESRGRQLPCWVQTAENECSTRNLLNEFQHFMTPVTFFSCYMTTGKCIKQYQAWKKGQIWDFVHYEEKASDGWPFWYPLQQYPLHEGSKEDIDWLKREVALMENRFERKQNRKWRKAGRQEGFRKSRVIPGSWI</sequence>
<gene>
    <name evidence="1" type="ORF">FMAN_15264</name>
</gene>
<evidence type="ECO:0000313" key="1">
    <source>
        <dbReference type="EMBL" id="CVL07101.1"/>
    </source>
</evidence>